<evidence type="ECO:0000313" key="2">
    <source>
        <dbReference type="EMBL" id="KAA0695884.1"/>
    </source>
</evidence>
<gene>
    <name evidence="2" type="ORF">DT594_00465</name>
</gene>
<dbReference type="RefSeq" id="WP_149330894.1">
    <property type="nucleotide sequence ID" value="NZ_QOVF01000001.1"/>
</dbReference>
<dbReference type="EMBL" id="QOVF01000001">
    <property type="protein sequence ID" value="KAA0695884.1"/>
    <property type="molecule type" value="Genomic_DNA"/>
</dbReference>
<dbReference type="OrthoDB" id="6007799at2"/>
<comment type="caution">
    <text evidence="2">The sequence shown here is derived from an EMBL/GenBank/DDBJ whole genome shotgun (WGS) entry which is preliminary data.</text>
</comment>
<feature type="chain" id="PRO_5031012607" evidence="1">
    <location>
        <begin position="30"/>
        <end position="252"/>
    </location>
</feature>
<accession>A0A7V7GVR8</accession>
<protein>
    <submittedName>
        <fullName evidence="2">DUF3108 domain-containing protein</fullName>
    </submittedName>
</protein>
<organism evidence="2 3">
    <name type="scientific">Halopseudomonas laoshanensis</name>
    <dbReference type="NCBI Taxonomy" id="2268758"/>
    <lineage>
        <taxon>Bacteria</taxon>
        <taxon>Pseudomonadati</taxon>
        <taxon>Pseudomonadota</taxon>
        <taxon>Gammaproteobacteria</taxon>
        <taxon>Pseudomonadales</taxon>
        <taxon>Pseudomonadaceae</taxon>
        <taxon>Halopseudomonas</taxon>
    </lineage>
</organism>
<feature type="signal peptide" evidence="1">
    <location>
        <begin position="1"/>
        <end position="29"/>
    </location>
</feature>
<evidence type="ECO:0000313" key="3">
    <source>
        <dbReference type="Proteomes" id="UP000463138"/>
    </source>
</evidence>
<dbReference type="AlphaFoldDB" id="A0A7V7GVR8"/>
<keyword evidence="1" id="KW-0732">Signal</keyword>
<dbReference type="Pfam" id="PF11306">
    <property type="entry name" value="DUF3108"/>
    <property type="match status" value="1"/>
</dbReference>
<dbReference type="Proteomes" id="UP000463138">
    <property type="component" value="Unassembled WGS sequence"/>
</dbReference>
<dbReference type="InterPro" id="IPR021457">
    <property type="entry name" value="DUF3108"/>
</dbReference>
<name>A0A7V7GVR8_9GAMM</name>
<proteinExistence type="predicted"/>
<evidence type="ECO:0000256" key="1">
    <source>
        <dbReference type="SAM" id="SignalP"/>
    </source>
</evidence>
<reference evidence="2 3" key="1">
    <citation type="submission" date="2018-07" db="EMBL/GenBank/DDBJ databases">
        <title>Pseudomonas laoshanensis sp. nov., isolated from soil.</title>
        <authorList>
            <person name="Sun J."/>
            <person name="Yu L."/>
            <person name="Wang M."/>
            <person name="Zhang C."/>
        </authorList>
    </citation>
    <scope>NUCLEOTIDE SEQUENCE [LARGE SCALE GENOMIC DNA]</scope>
    <source>
        <strain evidence="2 3">Y22</strain>
    </source>
</reference>
<keyword evidence="3" id="KW-1185">Reference proteome</keyword>
<sequence length="252" mass="28435">MPESTSYPRRTSRWLAALALTLGASSLMAAELIPFSASYAADMKSIPVNGEANHSLVSNEDGTWTLNFNAGMFVARLTEQSTLRLEEDRVIPLTYKYERRGLGRGRETTQTFDWTNEQVTGVHKEDPFSLPTEPGLLDKTTYQLALQRDLMAGKTDMYYRVVDGDSIDDYHFRVTGNKRVTTRVGQFDAVEVDRVREPDSKRQTTLWFAKDFNYLLVRLMQTETDGQEYRIMLKEATLNGEPVVGTPVGGGE</sequence>